<evidence type="ECO:0000313" key="2">
    <source>
        <dbReference type="EMBL" id="CAE4660817.1"/>
    </source>
</evidence>
<sequence length="199" mass="22140">MYFNTILSNMAAILIISRSTLAFQPSRMPLIHGVVSFSSHNLSSLQTIGRHRCLYLSTQTNVGENTEPEKKLIDLAKTFIQNKNAAGCGEASLDGVFDMCCLSTVDLYGLKGEDVKPGFTAFFESHQGLCHELMEEPAVVGPGIVQYPFIKRWRSEEEGDEKVWKSIDPEKPRKKVERLGFNSEGKLEKVSVVEADSPL</sequence>
<evidence type="ECO:0000256" key="1">
    <source>
        <dbReference type="SAM" id="SignalP"/>
    </source>
</evidence>
<protein>
    <submittedName>
        <fullName evidence="2">Uncharacterized protein</fullName>
    </submittedName>
</protein>
<proteinExistence type="predicted"/>
<dbReference type="EMBL" id="HBNS01056947">
    <property type="protein sequence ID" value="CAE4660817.1"/>
    <property type="molecule type" value="Transcribed_RNA"/>
</dbReference>
<accession>A0A7S4W8H4</accession>
<gene>
    <name evidence="2" type="ORF">DBRI00130_LOCUS40979</name>
</gene>
<name>A0A7S4W8H4_9STRA</name>
<keyword evidence="1" id="KW-0732">Signal</keyword>
<reference evidence="2" key="1">
    <citation type="submission" date="2021-01" db="EMBL/GenBank/DDBJ databases">
        <authorList>
            <person name="Corre E."/>
            <person name="Pelletier E."/>
            <person name="Niang G."/>
            <person name="Scheremetjew M."/>
            <person name="Finn R."/>
            <person name="Kale V."/>
            <person name="Holt S."/>
            <person name="Cochrane G."/>
            <person name="Meng A."/>
            <person name="Brown T."/>
            <person name="Cohen L."/>
        </authorList>
    </citation>
    <scope>NUCLEOTIDE SEQUENCE</scope>
    <source>
        <strain evidence="2">GSO104</strain>
    </source>
</reference>
<organism evidence="2">
    <name type="scientific">Ditylum brightwellii</name>
    <dbReference type="NCBI Taxonomy" id="49249"/>
    <lineage>
        <taxon>Eukaryota</taxon>
        <taxon>Sar</taxon>
        <taxon>Stramenopiles</taxon>
        <taxon>Ochrophyta</taxon>
        <taxon>Bacillariophyta</taxon>
        <taxon>Mediophyceae</taxon>
        <taxon>Lithodesmiophycidae</taxon>
        <taxon>Lithodesmiales</taxon>
        <taxon>Lithodesmiaceae</taxon>
        <taxon>Ditylum</taxon>
    </lineage>
</organism>
<feature type="signal peptide" evidence="1">
    <location>
        <begin position="1"/>
        <end position="22"/>
    </location>
</feature>
<feature type="chain" id="PRO_5031343432" evidence="1">
    <location>
        <begin position="23"/>
        <end position="199"/>
    </location>
</feature>
<dbReference type="AlphaFoldDB" id="A0A7S4W8H4"/>